<dbReference type="EMBL" id="CP042306">
    <property type="protein sequence ID" value="QDZ08499.1"/>
    <property type="molecule type" value="Genomic_DNA"/>
</dbReference>
<evidence type="ECO:0000256" key="1">
    <source>
        <dbReference type="SAM" id="Phobius"/>
    </source>
</evidence>
<dbReference type="RefSeq" id="WP_146573085.1">
    <property type="nucleotide sequence ID" value="NZ_CP042306.1"/>
</dbReference>
<dbReference type="GO" id="GO:0016020">
    <property type="term" value="C:membrane"/>
    <property type="evidence" value="ECO:0007669"/>
    <property type="project" value="InterPro"/>
</dbReference>
<dbReference type="SUPFAM" id="SSF103481">
    <property type="entry name" value="Multidrug resistance efflux transporter EmrE"/>
    <property type="match status" value="2"/>
</dbReference>
<evidence type="ECO:0000313" key="4">
    <source>
        <dbReference type="Proteomes" id="UP000315673"/>
    </source>
</evidence>
<dbReference type="Pfam" id="PF00892">
    <property type="entry name" value="EamA"/>
    <property type="match status" value="2"/>
</dbReference>
<feature type="transmembrane region" description="Helical" evidence="1">
    <location>
        <begin position="226"/>
        <end position="245"/>
    </location>
</feature>
<feature type="domain" description="EamA" evidence="2">
    <location>
        <begin position="25"/>
        <end position="151"/>
    </location>
</feature>
<keyword evidence="1" id="KW-0812">Transmembrane</keyword>
<reference evidence="3 4" key="1">
    <citation type="submission" date="2019-07" db="EMBL/GenBank/DDBJ databases">
        <title>Full genome sequence of Sphingomonas sp. 4R-6-7(HKS19).</title>
        <authorList>
            <person name="Im W.-T."/>
        </authorList>
    </citation>
    <scope>NUCLEOTIDE SEQUENCE [LARGE SCALE GENOMIC DNA]</scope>
    <source>
        <strain evidence="3 4">HKS19</strain>
    </source>
</reference>
<feature type="transmembrane region" description="Helical" evidence="1">
    <location>
        <begin position="278"/>
        <end position="294"/>
    </location>
</feature>
<feature type="domain" description="EamA" evidence="2">
    <location>
        <begin position="164"/>
        <end position="294"/>
    </location>
</feature>
<keyword evidence="1" id="KW-1133">Transmembrane helix</keyword>
<dbReference type="OrthoDB" id="8770617at2"/>
<keyword evidence="1" id="KW-0472">Membrane</keyword>
<feature type="transmembrane region" description="Helical" evidence="1">
    <location>
        <begin position="252"/>
        <end position="272"/>
    </location>
</feature>
<feature type="transmembrane region" description="Helical" evidence="1">
    <location>
        <begin position="139"/>
        <end position="157"/>
    </location>
</feature>
<dbReference type="InterPro" id="IPR000620">
    <property type="entry name" value="EamA_dom"/>
</dbReference>
<dbReference type="Proteomes" id="UP000315673">
    <property type="component" value="Chromosome"/>
</dbReference>
<dbReference type="PANTHER" id="PTHR22911">
    <property type="entry name" value="ACYL-MALONYL CONDENSING ENZYME-RELATED"/>
    <property type="match status" value="1"/>
</dbReference>
<sequence>MHQDEAPRKASSAQSVTAHPLAFAALVIANVLLAFGPVFVRMTDVGPVAAGFWRIALAVPILLAVTVGSGWRARGLSRGVWIALAIGGLCFAADLASWHIGIKKTQLANATLFGNSATLFFPIYGFLVARAWPSKGQGFALLLALFGAGLLMGRSLQVRADQFYGDLLCLTAGILYTVYFAAMAKARDTMAPVPALTMSTLASMLPLLIFAWALGEKIMPTDWWPLIGLALASQVFGQGLMTFALGQLSPMVIGIGLLTQPVIAATVGWLWYNERLDGWDLLGAVAVAIALVLVRRERKDTAPLAPEGVAGA</sequence>
<feature type="transmembrane region" description="Helical" evidence="1">
    <location>
        <begin position="107"/>
        <end position="127"/>
    </location>
</feature>
<dbReference type="KEGG" id="spai:FPZ24_14310"/>
<feature type="transmembrane region" description="Helical" evidence="1">
    <location>
        <begin position="52"/>
        <end position="73"/>
    </location>
</feature>
<feature type="transmembrane region" description="Helical" evidence="1">
    <location>
        <begin position="80"/>
        <end position="101"/>
    </location>
</feature>
<feature type="transmembrane region" description="Helical" evidence="1">
    <location>
        <begin position="163"/>
        <end position="181"/>
    </location>
</feature>
<keyword evidence="4" id="KW-1185">Reference proteome</keyword>
<evidence type="ECO:0000313" key="3">
    <source>
        <dbReference type="EMBL" id="QDZ08499.1"/>
    </source>
</evidence>
<dbReference type="AlphaFoldDB" id="A0A5B8LKP5"/>
<proteinExistence type="predicted"/>
<evidence type="ECO:0000259" key="2">
    <source>
        <dbReference type="Pfam" id="PF00892"/>
    </source>
</evidence>
<accession>A0A5B8LKP5</accession>
<feature type="transmembrane region" description="Helical" evidence="1">
    <location>
        <begin position="21"/>
        <end position="40"/>
    </location>
</feature>
<gene>
    <name evidence="3" type="ORF">FPZ24_14310</name>
</gene>
<dbReference type="PANTHER" id="PTHR22911:SF76">
    <property type="entry name" value="EAMA DOMAIN-CONTAINING PROTEIN"/>
    <property type="match status" value="1"/>
</dbReference>
<dbReference type="InterPro" id="IPR037185">
    <property type="entry name" value="EmrE-like"/>
</dbReference>
<name>A0A5B8LKP5_9SPHN</name>
<organism evidence="3 4">
    <name type="scientific">Sphingomonas panacisoli</name>
    <dbReference type="NCBI Taxonomy" id="1813879"/>
    <lineage>
        <taxon>Bacteria</taxon>
        <taxon>Pseudomonadati</taxon>
        <taxon>Pseudomonadota</taxon>
        <taxon>Alphaproteobacteria</taxon>
        <taxon>Sphingomonadales</taxon>
        <taxon>Sphingomonadaceae</taxon>
        <taxon>Sphingomonas</taxon>
    </lineage>
</organism>
<protein>
    <submittedName>
        <fullName evidence="3">DMT family transporter</fullName>
    </submittedName>
</protein>
<feature type="transmembrane region" description="Helical" evidence="1">
    <location>
        <begin position="193"/>
        <end position="214"/>
    </location>
</feature>